<evidence type="ECO:0000256" key="3">
    <source>
        <dbReference type="ARBA" id="ARBA00022692"/>
    </source>
</evidence>
<keyword evidence="3 8" id="KW-0812">Transmembrane</keyword>
<evidence type="ECO:0000313" key="11">
    <source>
        <dbReference type="Proteomes" id="UP000295388"/>
    </source>
</evidence>
<keyword evidence="7 8" id="KW-0472">Membrane</keyword>
<dbReference type="Proteomes" id="UP000295388">
    <property type="component" value="Unassembled WGS sequence"/>
</dbReference>
<evidence type="ECO:0000256" key="7">
    <source>
        <dbReference type="ARBA" id="ARBA00023136"/>
    </source>
</evidence>
<dbReference type="GO" id="GO:0005886">
    <property type="term" value="C:plasma membrane"/>
    <property type="evidence" value="ECO:0007669"/>
    <property type="project" value="UniProtKB-SubCell"/>
</dbReference>
<evidence type="ECO:0000259" key="9">
    <source>
        <dbReference type="Pfam" id="PF18967"/>
    </source>
</evidence>
<comment type="caution">
    <text evidence="10">The sequence shown here is derived from an EMBL/GenBank/DDBJ whole genome shotgun (WGS) entry which is preliminary data.</text>
</comment>
<gene>
    <name evidence="10" type="ORF">EV643_101250</name>
</gene>
<dbReference type="EMBL" id="SNWQ01000001">
    <property type="protein sequence ID" value="TDO54461.1"/>
    <property type="molecule type" value="Genomic_DNA"/>
</dbReference>
<evidence type="ECO:0000256" key="8">
    <source>
        <dbReference type="SAM" id="Phobius"/>
    </source>
</evidence>
<organism evidence="10 11">
    <name type="scientific">Kribbella caucasensis</name>
    <dbReference type="NCBI Taxonomy" id="2512215"/>
    <lineage>
        <taxon>Bacteria</taxon>
        <taxon>Bacillati</taxon>
        <taxon>Actinomycetota</taxon>
        <taxon>Actinomycetes</taxon>
        <taxon>Propionibacteriales</taxon>
        <taxon>Kribbellaceae</taxon>
        <taxon>Kribbella</taxon>
    </lineage>
</organism>
<feature type="transmembrane region" description="Helical" evidence="8">
    <location>
        <begin position="160"/>
        <end position="181"/>
    </location>
</feature>
<evidence type="ECO:0000256" key="2">
    <source>
        <dbReference type="ARBA" id="ARBA00022475"/>
    </source>
</evidence>
<dbReference type="InterPro" id="IPR043760">
    <property type="entry name" value="PycTM_dom"/>
</dbReference>
<name>A0A4R6KPM0_9ACTN</name>
<dbReference type="GO" id="GO:0000166">
    <property type="term" value="F:nucleotide binding"/>
    <property type="evidence" value="ECO:0007669"/>
    <property type="project" value="UniProtKB-KW"/>
</dbReference>
<protein>
    <recommendedName>
        <fullName evidence="9">Pycsar effector protein domain-containing protein</fullName>
    </recommendedName>
</protein>
<keyword evidence="11" id="KW-1185">Reference proteome</keyword>
<keyword evidence="6" id="KW-0051">Antiviral defense</keyword>
<evidence type="ECO:0000313" key="10">
    <source>
        <dbReference type="EMBL" id="TDO54461.1"/>
    </source>
</evidence>
<comment type="subcellular location">
    <subcellularLocation>
        <location evidence="1">Cell membrane</location>
    </subcellularLocation>
</comment>
<sequence length="186" mass="19716">MNEQPEPMGTNEEPSSARTNLETLQWLMDHIEGQVAFGDTKAGLLFTADSILLASLLAVSTSEQFGLESLSRPAVVLAGISCAALVGALFLALWTILPSRANLVRPDVAGRGLTNFPSIANSSAEAYIAKVMGATTVSFSDDAARSIHGKAGWARRKFRLLYGAITLTMLAVALGSFAAIFELLRS</sequence>
<dbReference type="AlphaFoldDB" id="A0A4R6KPM0"/>
<accession>A0A4R6KPM0</accession>
<dbReference type="GO" id="GO:0051607">
    <property type="term" value="P:defense response to virus"/>
    <property type="evidence" value="ECO:0007669"/>
    <property type="project" value="UniProtKB-KW"/>
</dbReference>
<proteinExistence type="predicted"/>
<evidence type="ECO:0000256" key="6">
    <source>
        <dbReference type="ARBA" id="ARBA00023118"/>
    </source>
</evidence>
<dbReference type="Pfam" id="PF18967">
    <property type="entry name" value="PycTM"/>
    <property type="match status" value="1"/>
</dbReference>
<evidence type="ECO:0000256" key="1">
    <source>
        <dbReference type="ARBA" id="ARBA00004236"/>
    </source>
</evidence>
<evidence type="ECO:0000256" key="5">
    <source>
        <dbReference type="ARBA" id="ARBA00022989"/>
    </source>
</evidence>
<reference evidence="10 11" key="1">
    <citation type="submission" date="2019-03" db="EMBL/GenBank/DDBJ databases">
        <title>Genomic Encyclopedia of Type Strains, Phase III (KMG-III): the genomes of soil and plant-associated and newly described type strains.</title>
        <authorList>
            <person name="Whitman W."/>
        </authorList>
    </citation>
    <scope>NUCLEOTIDE SEQUENCE [LARGE SCALE GENOMIC DNA]</scope>
    <source>
        <strain evidence="10 11">VKM Ac-2527</strain>
    </source>
</reference>
<keyword evidence="4" id="KW-0547">Nucleotide-binding</keyword>
<keyword evidence="2" id="KW-1003">Cell membrane</keyword>
<evidence type="ECO:0000256" key="4">
    <source>
        <dbReference type="ARBA" id="ARBA00022741"/>
    </source>
</evidence>
<feature type="transmembrane region" description="Helical" evidence="8">
    <location>
        <begin position="74"/>
        <end position="97"/>
    </location>
</feature>
<keyword evidence="5 8" id="KW-1133">Transmembrane helix</keyword>
<feature type="domain" description="Pycsar effector protein" evidence="9">
    <location>
        <begin position="24"/>
        <end position="179"/>
    </location>
</feature>